<dbReference type="Proteomes" id="UP000254258">
    <property type="component" value="Unassembled WGS sequence"/>
</dbReference>
<dbReference type="OrthoDB" id="9771302at2"/>
<organism evidence="4 5">
    <name type="scientific">Dyella monticola</name>
    <dbReference type="NCBI Taxonomy" id="1927958"/>
    <lineage>
        <taxon>Bacteria</taxon>
        <taxon>Pseudomonadati</taxon>
        <taxon>Pseudomonadota</taxon>
        <taxon>Gammaproteobacteria</taxon>
        <taxon>Lysobacterales</taxon>
        <taxon>Rhodanobacteraceae</taxon>
        <taxon>Dyella</taxon>
    </lineage>
</organism>
<sequence length="287" mass="32239">MSKNSGRTILITGATGRQGGAVYRHLQKKGFTLRALVRDPESDQARQLMGNGQAVVQGSFDDSDSLMRAMDGVYGVFSAQPYTAREIEQGAAVIDAAKRQGVSHFVYSSVGSADEETGIPHFESKIEVEAHLRSSGLPYTIVRPVFFMENWQKNLFGESIRNGQLQQPLSPTTHLQMVAVDDIGAFAALAFEHPDTWKNRTFSLAGDELSMQQIADAFSRVTAQDVKYAQVPWSQFEKNAGRELTVMYHWFEEKGFHFDIEEARRECPQTHTFNQWLDVYWDTTSGE</sequence>
<dbReference type="PANTHER" id="PTHR42748:SF7">
    <property type="entry name" value="NMRA LIKE REDOX SENSOR 1-RELATED"/>
    <property type="match status" value="1"/>
</dbReference>
<protein>
    <submittedName>
        <fullName evidence="4">NmrA/HSCARG family protein</fullName>
    </submittedName>
</protein>
<dbReference type="Pfam" id="PF05368">
    <property type="entry name" value="NmrA"/>
    <property type="match status" value="1"/>
</dbReference>
<feature type="domain" description="NmrA-like" evidence="3">
    <location>
        <begin position="7"/>
        <end position="263"/>
    </location>
</feature>
<dbReference type="RefSeq" id="WP_115495675.1">
    <property type="nucleotide sequence ID" value="NZ_QRBE01000006.1"/>
</dbReference>
<dbReference type="SUPFAM" id="SSF51735">
    <property type="entry name" value="NAD(P)-binding Rossmann-fold domains"/>
    <property type="match status" value="1"/>
</dbReference>
<gene>
    <name evidence="4" type="ORF">DWU98_11255</name>
</gene>
<dbReference type="InterPro" id="IPR008030">
    <property type="entry name" value="NmrA-like"/>
</dbReference>
<comment type="caution">
    <text evidence="4">The sequence shown here is derived from an EMBL/GenBank/DDBJ whole genome shotgun (WGS) entry which is preliminary data.</text>
</comment>
<comment type="similarity">
    <text evidence="1">Belongs to the NmrA-type oxidoreductase family.</text>
</comment>
<dbReference type="PANTHER" id="PTHR42748">
    <property type="entry name" value="NITROGEN METABOLITE REPRESSION PROTEIN NMRA FAMILY MEMBER"/>
    <property type="match status" value="1"/>
</dbReference>
<keyword evidence="5" id="KW-1185">Reference proteome</keyword>
<name>A0A370WYL9_9GAMM</name>
<evidence type="ECO:0000259" key="3">
    <source>
        <dbReference type="Pfam" id="PF05368"/>
    </source>
</evidence>
<evidence type="ECO:0000313" key="4">
    <source>
        <dbReference type="EMBL" id="RDS81120.1"/>
    </source>
</evidence>
<dbReference type="Gene3D" id="3.90.25.10">
    <property type="entry name" value="UDP-galactose 4-epimerase, domain 1"/>
    <property type="match status" value="1"/>
</dbReference>
<proteinExistence type="inferred from homology"/>
<dbReference type="InterPro" id="IPR051164">
    <property type="entry name" value="NmrA-like_oxidored"/>
</dbReference>
<dbReference type="AlphaFoldDB" id="A0A370WYL9"/>
<dbReference type="Gene3D" id="3.40.50.720">
    <property type="entry name" value="NAD(P)-binding Rossmann-like Domain"/>
    <property type="match status" value="1"/>
</dbReference>
<evidence type="ECO:0000313" key="5">
    <source>
        <dbReference type="Proteomes" id="UP000254258"/>
    </source>
</evidence>
<evidence type="ECO:0000256" key="1">
    <source>
        <dbReference type="ARBA" id="ARBA00006328"/>
    </source>
</evidence>
<keyword evidence="2" id="KW-0521">NADP</keyword>
<reference evidence="4 5" key="1">
    <citation type="submission" date="2018-07" db="EMBL/GenBank/DDBJ databases">
        <title>Dyella monticola sp. nov. and Dyella psychrodurans sp. nov. isolated from monsoon evergreen broad-leaved forest soil of Dinghu Mountain, China.</title>
        <authorList>
            <person name="Gao Z."/>
            <person name="Qiu L."/>
        </authorList>
    </citation>
    <scope>NUCLEOTIDE SEQUENCE [LARGE SCALE GENOMIC DNA]</scope>
    <source>
        <strain evidence="4 5">4G-K06</strain>
    </source>
</reference>
<dbReference type="EMBL" id="QRBE01000006">
    <property type="protein sequence ID" value="RDS81120.1"/>
    <property type="molecule type" value="Genomic_DNA"/>
</dbReference>
<accession>A0A370WYL9</accession>
<dbReference type="CDD" id="cd05251">
    <property type="entry name" value="NmrA_like_SDR_a"/>
    <property type="match status" value="1"/>
</dbReference>
<evidence type="ECO:0000256" key="2">
    <source>
        <dbReference type="ARBA" id="ARBA00022857"/>
    </source>
</evidence>
<dbReference type="InterPro" id="IPR036291">
    <property type="entry name" value="NAD(P)-bd_dom_sf"/>
</dbReference>